<keyword evidence="2" id="KW-1185">Reference proteome</keyword>
<name>A0ACC2UYE5_9TREE</name>
<gene>
    <name evidence="1" type="ORF">QFC20_007551</name>
</gene>
<evidence type="ECO:0000313" key="1">
    <source>
        <dbReference type="EMBL" id="KAJ9091769.1"/>
    </source>
</evidence>
<evidence type="ECO:0000313" key="2">
    <source>
        <dbReference type="Proteomes" id="UP001230649"/>
    </source>
</evidence>
<organism evidence="1 2">
    <name type="scientific">Naganishia adeliensis</name>
    <dbReference type="NCBI Taxonomy" id="92952"/>
    <lineage>
        <taxon>Eukaryota</taxon>
        <taxon>Fungi</taxon>
        <taxon>Dikarya</taxon>
        <taxon>Basidiomycota</taxon>
        <taxon>Agaricomycotina</taxon>
        <taxon>Tremellomycetes</taxon>
        <taxon>Filobasidiales</taxon>
        <taxon>Filobasidiaceae</taxon>
        <taxon>Naganishia</taxon>
    </lineage>
</organism>
<dbReference type="Proteomes" id="UP001230649">
    <property type="component" value="Unassembled WGS sequence"/>
</dbReference>
<dbReference type="EMBL" id="JASBWS010000191">
    <property type="protein sequence ID" value="KAJ9091769.1"/>
    <property type="molecule type" value="Genomic_DNA"/>
</dbReference>
<accession>A0ACC2UYE5</accession>
<comment type="caution">
    <text evidence="1">The sequence shown here is derived from an EMBL/GenBank/DDBJ whole genome shotgun (WGS) entry which is preliminary data.</text>
</comment>
<sequence length="442" mass="48606">MSPAAPASAKSQGVPGYPTFIPANPQSIASLIKDTKAFPQNGGKIPRVYQELELRGTIFKNRLFAAPMCQYSSDNGHATDWHLVHYGSMATRGIGAIVMEATAVVPEGRISPEDAGIWQDSQIAPLKRIVDFVHSQGTLIGIQLAHAGRKASCLSPWVQEQLDANPEYAGIKEGRSVASKEAGGWPDNVQAPTAIPFSASYPVPQEMTSAKIEELKQAFKDAVDRCKQAGFDFIEIHGAHGYLLHNYVSPLSNHRTDNYGGSLDNRLRLPLEIAQSMREQWDKPIFYRVSATDWFEGEERCDDQHDKDHAGHGEWRFWGIQQTTILAQKLKEIGIDLIDVSSGGNYAGQKIPVGPGYQVPFAAHIKKEVPGLTVGAVGLITESVQANEILETDEADVILLARELLRNVDFPIEVAEKLEIAVQPAVQYARAWTRMLKPKEAH</sequence>
<reference evidence="1" key="1">
    <citation type="submission" date="2023-04" db="EMBL/GenBank/DDBJ databases">
        <title>Draft Genome sequencing of Naganishia species isolated from polar environments using Oxford Nanopore Technology.</title>
        <authorList>
            <person name="Leo P."/>
            <person name="Venkateswaran K."/>
        </authorList>
    </citation>
    <scope>NUCLEOTIDE SEQUENCE</scope>
    <source>
        <strain evidence="1">MNA-CCFEE 5262</strain>
    </source>
</reference>
<proteinExistence type="predicted"/>
<protein>
    <submittedName>
        <fullName evidence="1">Uncharacterized protein</fullName>
    </submittedName>
</protein>